<feature type="compositionally biased region" description="Basic and acidic residues" evidence="1">
    <location>
        <begin position="68"/>
        <end position="81"/>
    </location>
</feature>
<evidence type="ECO:0000313" key="3">
    <source>
        <dbReference type="EMBL" id="NFA44498.1"/>
    </source>
</evidence>
<gene>
    <name evidence="3" type="ORF">EXM65_18560</name>
</gene>
<accession>A0A6M0SU08</accession>
<evidence type="ECO:0000259" key="2">
    <source>
        <dbReference type="Pfam" id="PF23843"/>
    </source>
</evidence>
<dbReference type="EMBL" id="SGKU01000091">
    <property type="protein sequence ID" value="NFA44498.1"/>
    <property type="molecule type" value="Genomic_DNA"/>
</dbReference>
<dbReference type="AlphaFoldDB" id="A0A6M0SU08"/>
<feature type="domain" description="DUF7210" evidence="2">
    <location>
        <begin position="16"/>
        <end position="50"/>
    </location>
</feature>
<protein>
    <recommendedName>
        <fullName evidence="2">DUF7210 domain-containing protein</fullName>
    </recommendedName>
</protein>
<comment type="caution">
    <text evidence="3">The sequence shown here is derived from an EMBL/GenBank/DDBJ whole genome shotgun (WGS) entry which is preliminary data.</text>
</comment>
<sequence length="81" mass="8932">MNLKGGIIMAAAKKISVKALVNITHDWKSFKIDETLKLNEDEAKELDERGCVEILEKQSNETNTQGKGGEDPKDTDEKGGE</sequence>
<evidence type="ECO:0000256" key="1">
    <source>
        <dbReference type="SAM" id="MobiDB-lite"/>
    </source>
</evidence>
<dbReference type="Pfam" id="PF23843">
    <property type="entry name" value="DUF7210"/>
    <property type="match status" value="1"/>
</dbReference>
<name>A0A6M0SU08_CLOBO</name>
<reference evidence="3 4" key="1">
    <citation type="submission" date="2019-02" db="EMBL/GenBank/DDBJ databases">
        <title>Genome sequencing of Clostridium botulinum clinical isolates.</title>
        <authorList>
            <person name="Brunt J."/>
            <person name="Van Vliet A.H.M."/>
            <person name="Stringer S.C."/>
            <person name="Grant K.A."/>
            <person name="Carter A.C."/>
            <person name="Peck M.W."/>
        </authorList>
    </citation>
    <scope>NUCLEOTIDE SEQUENCE [LARGE SCALE GENOMIC DNA]</scope>
    <source>
        <strain evidence="3 4">H113700579</strain>
    </source>
</reference>
<dbReference type="InterPro" id="IPR055634">
    <property type="entry name" value="DUF7210"/>
</dbReference>
<dbReference type="Proteomes" id="UP000472355">
    <property type="component" value="Unassembled WGS sequence"/>
</dbReference>
<proteinExistence type="predicted"/>
<evidence type="ECO:0000313" key="4">
    <source>
        <dbReference type="Proteomes" id="UP000472355"/>
    </source>
</evidence>
<organism evidence="3 4">
    <name type="scientific">Clostridium botulinum</name>
    <dbReference type="NCBI Taxonomy" id="1491"/>
    <lineage>
        <taxon>Bacteria</taxon>
        <taxon>Bacillati</taxon>
        <taxon>Bacillota</taxon>
        <taxon>Clostridia</taxon>
        <taxon>Eubacteriales</taxon>
        <taxon>Clostridiaceae</taxon>
        <taxon>Clostridium</taxon>
    </lineage>
</organism>
<feature type="region of interest" description="Disordered" evidence="1">
    <location>
        <begin position="55"/>
        <end position="81"/>
    </location>
</feature>